<reference evidence="1 2" key="1">
    <citation type="submission" date="2020-09" db="EMBL/GenBank/DDBJ databases">
        <title>Roseomonas.</title>
        <authorList>
            <person name="Zhu W."/>
        </authorList>
    </citation>
    <scope>NUCLEOTIDE SEQUENCE [LARGE SCALE GENOMIC DNA]</scope>
    <source>
        <strain evidence="1 2">1311</strain>
    </source>
</reference>
<organism evidence="1 2">
    <name type="scientific">Roseomonas marmotae</name>
    <dbReference type="NCBI Taxonomy" id="2768161"/>
    <lineage>
        <taxon>Bacteria</taxon>
        <taxon>Pseudomonadati</taxon>
        <taxon>Pseudomonadota</taxon>
        <taxon>Alphaproteobacteria</taxon>
        <taxon>Acetobacterales</taxon>
        <taxon>Roseomonadaceae</taxon>
        <taxon>Roseomonas</taxon>
    </lineage>
</organism>
<dbReference type="RefSeq" id="WP_207446179.1">
    <property type="nucleotide sequence ID" value="NZ_CP061094.1"/>
</dbReference>
<evidence type="ECO:0000313" key="1">
    <source>
        <dbReference type="EMBL" id="MBO1074551.1"/>
    </source>
</evidence>
<dbReference type="Proteomes" id="UP001518990">
    <property type="component" value="Unassembled WGS sequence"/>
</dbReference>
<dbReference type="EMBL" id="JACTNF010000006">
    <property type="protein sequence ID" value="MBO1074551.1"/>
    <property type="molecule type" value="Genomic_DNA"/>
</dbReference>
<evidence type="ECO:0000313" key="2">
    <source>
        <dbReference type="Proteomes" id="UP001518990"/>
    </source>
</evidence>
<name>A0ABS3KAQ6_9PROT</name>
<protein>
    <submittedName>
        <fullName evidence="1">Uncharacterized protein</fullName>
    </submittedName>
</protein>
<gene>
    <name evidence="1" type="ORF">IAI60_08010</name>
</gene>
<comment type="caution">
    <text evidence="1">The sequence shown here is derived from an EMBL/GenBank/DDBJ whole genome shotgun (WGS) entry which is preliminary data.</text>
</comment>
<keyword evidence="2" id="KW-1185">Reference proteome</keyword>
<proteinExistence type="predicted"/>
<sequence>MYLLIRKAKLAGSREEAARRARDHLLPLAQGRAGLRGEMAYETPAMEGGETIFLATS</sequence>
<accession>A0ABS3KAQ6</accession>